<evidence type="ECO:0000256" key="8">
    <source>
        <dbReference type="ARBA" id="ARBA00048679"/>
    </source>
</evidence>
<dbReference type="EC" id="2.7.11.1" evidence="1"/>
<feature type="non-terminal residue" evidence="10">
    <location>
        <position position="1"/>
    </location>
</feature>
<comment type="catalytic activity">
    <reaction evidence="7">
        <text>L-threonyl-[protein] + ATP = O-phospho-L-threonyl-[protein] + ADP + H(+)</text>
        <dbReference type="Rhea" id="RHEA:46608"/>
        <dbReference type="Rhea" id="RHEA-COMP:11060"/>
        <dbReference type="Rhea" id="RHEA-COMP:11605"/>
        <dbReference type="ChEBI" id="CHEBI:15378"/>
        <dbReference type="ChEBI" id="CHEBI:30013"/>
        <dbReference type="ChEBI" id="CHEBI:30616"/>
        <dbReference type="ChEBI" id="CHEBI:61977"/>
        <dbReference type="ChEBI" id="CHEBI:456216"/>
        <dbReference type="EC" id="2.7.11.1"/>
    </reaction>
</comment>
<keyword evidence="4" id="KW-0547">Nucleotide-binding</keyword>
<evidence type="ECO:0000256" key="4">
    <source>
        <dbReference type="ARBA" id="ARBA00022741"/>
    </source>
</evidence>
<accession>A0A4Y7PD30</accession>
<evidence type="ECO:0000256" key="1">
    <source>
        <dbReference type="ARBA" id="ARBA00012513"/>
    </source>
</evidence>
<keyword evidence="2" id="KW-0723">Serine/threonine-protein kinase</keyword>
<dbReference type="Gene3D" id="1.10.510.10">
    <property type="entry name" value="Transferase(Phosphotransferase) domain 1"/>
    <property type="match status" value="1"/>
</dbReference>
<name>A0A4Y7PD30_9AGAM</name>
<organism evidence="10 11">
    <name type="scientific">Rickenella mellea</name>
    <dbReference type="NCBI Taxonomy" id="50990"/>
    <lineage>
        <taxon>Eukaryota</taxon>
        <taxon>Fungi</taxon>
        <taxon>Dikarya</taxon>
        <taxon>Basidiomycota</taxon>
        <taxon>Agaricomycotina</taxon>
        <taxon>Agaricomycetes</taxon>
        <taxon>Hymenochaetales</taxon>
        <taxon>Rickenellaceae</taxon>
        <taxon>Rickenella</taxon>
    </lineage>
</organism>
<evidence type="ECO:0000313" key="11">
    <source>
        <dbReference type="Proteomes" id="UP000294933"/>
    </source>
</evidence>
<dbReference type="OrthoDB" id="4062651at2759"/>
<evidence type="ECO:0000256" key="6">
    <source>
        <dbReference type="ARBA" id="ARBA00022840"/>
    </source>
</evidence>
<dbReference type="GO" id="GO:0005524">
    <property type="term" value="F:ATP binding"/>
    <property type="evidence" value="ECO:0007669"/>
    <property type="project" value="UniProtKB-KW"/>
</dbReference>
<keyword evidence="5 10" id="KW-0418">Kinase</keyword>
<dbReference type="VEuPathDB" id="FungiDB:BD410DRAFT_701982"/>
<dbReference type="STRING" id="50990.A0A4Y7PD30"/>
<dbReference type="InterPro" id="IPR011009">
    <property type="entry name" value="Kinase-like_dom_sf"/>
</dbReference>
<dbReference type="EMBL" id="ML170889">
    <property type="protein sequence ID" value="TDL13177.1"/>
    <property type="molecule type" value="Genomic_DNA"/>
</dbReference>
<sequence>QLIRGVTFLHENGVAHGDLKPDNILIDPTTRRLVIIDFSLSTRFDGTDDWVEGYSGTPGWTAPEVGEYGGFSKPYRATLADRWACGKLI</sequence>
<evidence type="ECO:0000256" key="5">
    <source>
        <dbReference type="ARBA" id="ARBA00022777"/>
    </source>
</evidence>
<dbReference type="PROSITE" id="PS50011">
    <property type="entry name" value="PROTEIN_KINASE_DOM"/>
    <property type="match status" value="1"/>
</dbReference>
<dbReference type="PROSITE" id="PS00108">
    <property type="entry name" value="PROTEIN_KINASE_ST"/>
    <property type="match status" value="1"/>
</dbReference>
<dbReference type="Proteomes" id="UP000294933">
    <property type="component" value="Unassembled WGS sequence"/>
</dbReference>
<dbReference type="SUPFAM" id="SSF56112">
    <property type="entry name" value="Protein kinase-like (PK-like)"/>
    <property type="match status" value="1"/>
</dbReference>
<dbReference type="GO" id="GO:0007165">
    <property type="term" value="P:signal transduction"/>
    <property type="evidence" value="ECO:0007669"/>
    <property type="project" value="TreeGrafter"/>
</dbReference>
<proteinExistence type="predicted"/>
<dbReference type="PANTHER" id="PTHR43895:SF32">
    <property type="entry name" value="SERINE_THREONINE-PROTEIN KINASE CHK1"/>
    <property type="match status" value="1"/>
</dbReference>
<dbReference type="Pfam" id="PF00069">
    <property type="entry name" value="Pkinase"/>
    <property type="match status" value="1"/>
</dbReference>
<dbReference type="AlphaFoldDB" id="A0A4Y7PD30"/>
<reference evidence="10 11" key="1">
    <citation type="submission" date="2018-06" db="EMBL/GenBank/DDBJ databases">
        <title>A transcriptomic atlas of mushroom development highlights an independent origin of complex multicellularity.</title>
        <authorList>
            <consortium name="DOE Joint Genome Institute"/>
            <person name="Krizsan K."/>
            <person name="Almasi E."/>
            <person name="Merenyi Z."/>
            <person name="Sahu N."/>
            <person name="Viragh M."/>
            <person name="Koszo T."/>
            <person name="Mondo S."/>
            <person name="Kiss B."/>
            <person name="Balint B."/>
            <person name="Kues U."/>
            <person name="Barry K."/>
            <person name="Hegedus J.C."/>
            <person name="Henrissat B."/>
            <person name="Johnson J."/>
            <person name="Lipzen A."/>
            <person name="Ohm R."/>
            <person name="Nagy I."/>
            <person name="Pangilinan J."/>
            <person name="Yan J."/>
            <person name="Xiong Y."/>
            <person name="Grigoriev I.V."/>
            <person name="Hibbett D.S."/>
            <person name="Nagy L.G."/>
        </authorList>
    </citation>
    <scope>NUCLEOTIDE SEQUENCE [LARGE SCALE GENOMIC DNA]</scope>
    <source>
        <strain evidence="10 11">SZMC22713</strain>
    </source>
</reference>
<dbReference type="PANTHER" id="PTHR43895">
    <property type="entry name" value="CALCIUM/CALMODULIN-DEPENDENT PROTEIN KINASE KINASE-RELATED"/>
    <property type="match status" value="1"/>
</dbReference>
<keyword evidence="6" id="KW-0067">ATP-binding</keyword>
<dbReference type="InterPro" id="IPR000719">
    <property type="entry name" value="Prot_kinase_dom"/>
</dbReference>
<evidence type="ECO:0000256" key="7">
    <source>
        <dbReference type="ARBA" id="ARBA00047899"/>
    </source>
</evidence>
<evidence type="ECO:0000256" key="3">
    <source>
        <dbReference type="ARBA" id="ARBA00022679"/>
    </source>
</evidence>
<feature type="non-terminal residue" evidence="10">
    <location>
        <position position="89"/>
    </location>
</feature>
<evidence type="ECO:0000256" key="2">
    <source>
        <dbReference type="ARBA" id="ARBA00022527"/>
    </source>
</evidence>
<dbReference type="InterPro" id="IPR008271">
    <property type="entry name" value="Ser/Thr_kinase_AS"/>
</dbReference>
<comment type="catalytic activity">
    <reaction evidence="8">
        <text>L-seryl-[protein] + ATP = O-phospho-L-seryl-[protein] + ADP + H(+)</text>
        <dbReference type="Rhea" id="RHEA:17989"/>
        <dbReference type="Rhea" id="RHEA-COMP:9863"/>
        <dbReference type="Rhea" id="RHEA-COMP:11604"/>
        <dbReference type="ChEBI" id="CHEBI:15378"/>
        <dbReference type="ChEBI" id="CHEBI:29999"/>
        <dbReference type="ChEBI" id="CHEBI:30616"/>
        <dbReference type="ChEBI" id="CHEBI:83421"/>
        <dbReference type="ChEBI" id="CHEBI:456216"/>
        <dbReference type="EC" id="2.7.11.1"/>
    </reaction>
</comment>
<evidence type="ECO:0000313" key="10">
    <source>
        <dbReference type="EMBL" id="TDL13177.1"/>
    </source>
</evidence>
<feature type="domain" description="Protein kinase" evidence="9">
    <location>
        <begin position="1"/>
        <end position="89"/>
    </location>
</feature>
<keyword evidence="3" id="KW-0808">Transferase</keyword>
<protein>
    <recommendedName>
        <fullName evidence="1">non-specific serine/threonine protein kinase</fullName>
        <ecNumber evidence="1">2.7.11.1</ecNumber>
    </recommendedName>
</protein>
<evidence type="ECO:0000259" key="9">
    <source>
        <dbReference type="PROSITE" id="PS50011"/>
    </source>
</evidence>
<keyword evidence="11" id="KW-1185">Reference proteome</keyword>
<gene>
    <name evidence="10" type="ORF">BD410DRAFT_701982</name>
</gene>
<dbReference type="GO" id="GO:0004674">
    <property type="term" value="F:protein serine/threonine kinase activity"/>
    <property type="evidence" value="ECO:0007669"/>
    <property type="project" value="UniProtKB-KW"/>
</dbReference>